<evidence type="ECO:0000313" key="2">
    <source>
        <dbReference type="Proteomes" id="UP000091820"/>
    </source>
</evidence>
<dbReference type="EnsemblMetazoa" id="GBRI019344-RA">
    <property type="protein sequence ID" value="GBRI019344-PA"/>
    <property type="gene ID" value="GBRI019344"/>
</dbReference>
<keyword evidence="2" id="KW-1185">Reference proteome</keyword>
<reference evidence="1" key="2">
    <citation type="submission" date="2020-05" db="UniProtKB">
        <authorList>
            <consortium name="EnsemblMetazoa"/>
        </authorList>
    </citation>
    <scope>IDENTIFICATION</scope>
    <source>
        <strain evidence="1">IAEA</strain>
    </source>
</reference>
<dbReference type="Proteomes" id="UP000091820">
    <property type="component" value="Unassembled WGS sequence"/>
</dbReference>
<evidence type="ECO:0000313" key="1">
    <source>
        <dbReference type="EnsemblMetazoa" id="GBRI019344-PA"/>
    </source>
</evidence>
<name>A0A1A9WGX7_9MUSC</name>
<protein>
    <submittedName>
        <fullName evidence="1">Uncharacterized protein</fullName>
    </submittedName>
</protein>
<reference evidence="2" key="1">
    <citation type="submission" date="2014-03" db="EMBL/GenBank/DDBJ databases">
        <authorList>
            <person name="Aksoy S."/>
            <person name="Warren W."/>
            <person name="Wilson R.K."/>
        </authorList>
    </citation>
    <scope>NUCLEOTIDE SEQUENCE [LARGE SCALE GENOMIC DNA]</scope>
    <source>
        <strain evidence="2">IAEA</strain>
    </source>
</reference>
<dbReference type="VEuPathDB" id="VectorBase:GBRI019344"/>
<proteinExistence type="predicted"/>
<accession>A0A1A9WGX7</accession>
<dbReference type="AlphaFoldDB" id="A0A1A9WGX7"/>
<sequence length="204" mass="22257">MKENVGTKQNGKSWAPSKTKFRLNNLIYHVIVNYLGLILGRRADPKTAKIVYEEEYYSLQYNSESPKESFPINSNILRRANLVKPLGAPLILASPVKEAEVLDMQIVYCLLRGAPGVTGVPPPCIFNARTVATRTIALGTVKAPVTPKSSAVTGSPERLKATTIRPNLCFMSSKLLAKAKTAIISLATEMEKEAGLERPFSVGL</sequence>
<organism evidence="1 2">
    <name type="scientific">Glossina brevipalpis</name>
    <dbReference type="NCBI Taxonomy" id="37001"/>
    <lineage>
        <taxon>Eukaryota</taxon>
        <taxon>Metazoa</taxon>
        <taxon>Ecdysozoa</taxon>
        <taxon>Arthropoda</taxon>
        <taxon>Hexapoda</taxon>
        <taxon>Insecta</taxon>
        <taxon>Pterygota</taxon>
        <taxon>Neoptera</taxon>
        <taxon>Endopterygota</taxon>
        <taxon>Diptera</taxon>
        <taxon>Brachycera</taxon>
        <taxon>Muscomorpha</taxon>
        <taxon>Hippoboscoidea</taxon>
        <taxon>Glossinidae</taxon>
        <taxon>Glossina</taxon>
    </lineage>
</organism>